<dbReference type="EMBL" id="VDUZ01000068">
    <property type="protein sequence ID" value="TXL69961.1"/>
    <property type="molecule type" value="Genomic_DNA"/>
</dbReference>
<comment type="caution">
    <text evidence="1">The sequence shown here is derived from an EMBL/GenBank/DDBJ whole genome shotgun (WGS) entry which is preliminary data.</text>
</comment>
<gene>
    <name evidence="1" type="ORF">FHP25_36775</name>
</gene>
<evidence type="ECO:0000313" key="1">
    <source>
        <dbReference type="EMBL" id="TXL69961.1"/>
    </source>
</evidence>
<organism evidence="1 2">
    <name type="scientific">Vineibacter terrae</name>
    <dbReference type="NCBI Taxonomy" id="2586908"/>
    <lineage>
        <taxon>Bacteria</taxon>
        <taxon>Pseudomonadati</taxon>
        <taxon>Pseudomonadota</taxon>
        <taxon>Alphaproteobacteria</taxon>
        <taxon>Hyphomicrobiales</taxon>
        <taxon>Vineibacter</taxon>
    </lineage>
</organism>
<protein>
    <submittedName>
        <fullName evidence="1">Uncharacterized protein</fullName>
    </submittedName>
</protein>
<sequence length="179" mass="19144">MTLRLLPLVAPGILVSVLAGCGPSTQEISDLRAGCPQAMRVQDAANLTRFKPGGGRDRTDVLFQAELGKVDIACDLRKNAVYVELTLNIVVSQGPALTDRTANVGYFVRILNPSGTIVQGRNFAADYKFAGNRTREGSSEQLSLNIPLAQGQSGGAYTVAVGLLPTHEELEYNRTGGRR</sequence>
<dbReference type="RefSeq" id="WP_147851997.1">
    <property type="nucleotide sequence ID" value="NZ_VDUZ01000068.1"/>
</dbReference>
<dbReference type="PROSITE" id="PS51257">
    <property type="entry name" value="PROKAR_LIPOPROTEIN"/>
    <property type="match status" value="1"/>
</dbReference>
<proteinExistence type="predicted"/>
<evidence type="ECO:0000313" key="2">
    <source>
        <dbReference type="Proteomes" id="UP000321638"/>
    </source>
</evidence>
<dbReference type="AlphaFoldDB" id="A0A5C8PAB6"/>
<accession>A0A5C8PAB6</accession>
<dbReference type="Proteomes" id="UP000321638">
    <property type="component" value="Unassembled WGS sequence"/>
</dbReference>
<reference evidence="1 2" key="1">
    <citation type="submission" date="2019-06" db="EMBL/GenBank/DDBJ databases">
        <title>New taxonomy in bacterial strain CC-CFT640, isolated from vineyard.</title>
        <authorList>
            <person name="Lin S.-Y."/>
            <person name="Tsai C.-F."/>
            <person name="Young C.-C."/>
        </authorList>
    </citation>
    <scope>NUCLEOTIDE SEQUENCE [LARGE SCALE GENOMIC DNA]</scope>
    <source>
        <strain evidence="1 2">CC-CFT640</strain>
    </source>
</reference>
<name>A0A5C8PAB6_9HYPH</name>
<dbReference type="OrthoDB" id="8443104at2"/>
<keyword evidence="2" id="KW-1185">Reference proteome</keyword>